<dbReference type="HOGENOM" id="CLU_1716019_0_0_1"/>
<sequence length="186" mass="20401">MEEAELATYPAMRMLRVTVAPTAMPASSPTARVSVATAVTTKRRLKVMMNSVKKAWAVEMVTSGTVTPPERKGWKTPLRAKPAQMEASTWTAMYAGTCSHGKWRSTAKAMVSDGLRCAPEMWPVDRMMIITASPAHAAFPNGEIAPPYFWFTIGAAVAKKMRMNVPTNSAPSCIQNFVFVYLINKI</sequence>
<organism evidence="1">
    <name type="scientific">Oryza brachyantha</name>
    <name type="common">malo sina</name>
    <dbReference type="NCBI Taxonomy" id="4533"/>
    <lineage>
        <taxon>Eukaryota</taxon>
        <taxon>Viridiplantae</taxon>
        <taxon>Streptophyta</taxon>
        <taxon>Embryophyta</taxon>
        <taxon>Tracheophyta</taxon>
        <taxon>Spermatophyta</taxon>
        <taxon>Magnoliopsida</taxon>
        <taxon>Liliopsida</taxon>
        <taxon>Poales</taxon>
        <taxon>Poaceae</taxon>
        <taxon>BOP clade</taxon>
        <taxon>Oryzoideae</taxon>
        <taxon>Oryzeae</taxon>
        <taxon>Oryzinae</taxon>
        <taxon>Oryza</taxon>
    </lineage>
</organism>
<evidence type="ECO:0000313" key="2">
    <source>
        <dbReference type="Proteomes" id="UP000006038"/>
    </source>
</evidence>
<dbReference type="AlphaFoldDB" id="J3N426"/>
<reference evidence="1" key="1">
    <citation type="journal article" date="2013" name="Nat. Commun.">
        <title>Whole-genome sequencing of Oryza brachyantha reveals mechanisms underlying Oryza genome evolution.</title>
        <authorList>
            <person name="Chen J."/>
            <person name="Huang Q."/>
            <person name="Gao D."/>
            <person name="Wang J."/>
            <person name="Lang Y."/>
            <person name="Liu T."/>
            <person name="Li B."/>
            <person name="Bai Z."/>
            <person name="Luis Goicoechea J."/>
            <person name="Liang C."/>
            <person name="Chen C."/>
            <person name="Zhang W."/>
            <person name="Sun S."/>
            <person name="Liao Y."/>
            <person name="Zhang X."/>
            <person name="Yang L."/>
            <person name="Song C."/>
            <person name="Wang M."/>
            <person name="Shi J."/>
            <person name="Liu G."/>
            <person name="Liu J."/>
            <person name="Zhou H."/>
            <person name="Zhou W."/>
            <person name="Yu Q."/>
            <person name="An N."/>
            <person name="Chen Y."/>
            <person name="Cai Q."/>
            <person name="Wang B."/>
            <person name="Liu B."/>
            <person name="Min J."/>
            <person name="Huang Y."/>
            <person name="Wu H."/>
            <person name="Li Z."/>
            <person name="Zhang Y."/>
            <person name="Yin Y."/>
            <person name="Song W."/>
            <person name="Jiang J."/>
            <person name="Jackson S.A."/>
            <person name="Wing R.A."/>
            <person name="Wang J."/>
            <person name="Chen M."/>
        </authorList>
    </citation>
    <scope>NUCLEOTIDE SEQUENCE [LARGE SCALE GENOMIC DNA]</scope>
    <source>
        <strain evidence="1">cv. IRGC 101232</strain>
    </source>
</reference>
<proteinExistence type="predicted"/>
<reference evidence="1" key="2">
    <citation type="submission" date="2013-04" db="UniProtKB">
        <authorList>
            <consortium name="EnsemblPlants"/>
        </authorList>
    </citation>
    <scope>IDENTIFICATION</scope>
</reference>
<evidence type="ECO:0000313" key="1">
    <source>
        <dbReference type="EnsemblPlants" id="OB10G22740.1"/>
    </source>
</evidence>
<dbReference type="Proteomes" id="UP000006038">
    <property type="component" value="Chromosome 10"/>
</dbReference>
<keyword evidence="2" id="KW-1185">Reference proteome</keyword>
<dbReference type="Gramene" id="OB10G22740.1">
    <property type="protein sequence ID" value="OB10G22740.1"/>
    <property type="gene ID" value="OB10G22740"/>
</dbReference>
<accession>J3N426</accession>
<name>J3N426_ORYBR</name>
<protein>
    <submittedName>
        <fullName evidence="1">Uncharacterized protein</fullName>
    </submittedName>
</protein>
<dbReference type="EnsemblPlants" id="OB10G22740.1">
    <property type="protein sequence ID" value="OB10G22740.1"/>
    <property type="gene ID" value="OB10G22740"/>
</dbReference>